<evidence type="ECO:0000313" key="13">
    <source>
        <dbReference type="EMBL" id="CAB3381273.1"/>
    </source>
</evidence>
<feature type="domain" description="C2H2-type" evidence="12">
    <location>
        <begin position="659"/>
        <end position="687"/>
    </location>
</feature>
<dbReference type="PANTHER" id="PTHR24384">
    <property type="entry name" value="FINGER PUTATIVE TRANSCRIPTION FACTOR FAMILY-RELATED"/>
    <property type="match status" value="1"/>
</dbReference>
<dbReference type="OrthoDB" id="10014897at2759"/>
<sequence>MLFKGNSSKLELLIEKIQSNKENTSSHDLREALGSEPGSTSSWRSDSSSSSTLEEAPVEGPSAVAATKAAVPAGRASSASSSCSSSASSQPPDGELGFTLGVTETTPYPCQFCAKAFPRLSYLKKHEQSHAEHMPFRCEFCSRLFKHKRSRDRHVKLHTGDRKYRCNQCEAAFSRSDHLKIHMKTHDTQKPFQCSACNRGYNTAAALTSHSQTHKRPPSLPASLPPRNSPRHSPPSAPPRRVTPAPSPVAPAFPRNLTPNPHTHELLRAAHPAAAAAAAVLFNRELQQVLQHEASSPPGSARSAFNAAAMAAAALAHSAGLQFATPTLACIYCTKDGFTSMEQLQLHVQAMHGSILNGEREYQPPSPGHHQGSARQPPVSPSQPYNCDFCTMKFDHVQSLHKHTMAVHAMSPTTPFGATADSAEQLKPTDLSINGKSNGKTPPLSAPPPPRNDTLAQSTFLCSQCNAPCPDFESFRSHLRSHLDAEHGKGSPPRVAAKTVAPVPQPPAPQLQCPECPESFTNENSLEVHCLGHFLATSTEFSCQSCLKAFPRPDELQKHLMDAHAHQLLRCALCRELFDTRVAAQVHFAVKHSSESRVLRCVACGDASAKFRSEIEFGLHVKIHHLAMMEKLRCLYCSELFKSDAELQYHVASYHQKLYRCKFCDEAFHVEFQLDKHLEHKHKDKSPVAPQGKPQIKSPGAVSLVCAYCQESCKSRADLEAHMKTHHQRSNGAAAPSNGVALGRHKCNICDMVCVSPALLAEHKLATHCKVLHGDTCSVCKASLATEEHFMSHMHKHCPGSAGTADIGLPTACVICRQTVTSEHEVQLHARFHLQQKQNHALQPGKGVSCGECAGRFDSGADLEAHAAKLHSRKFECISCQLSFHTESEVRAHVEAAHAPDNGQRCRLCQEVFDTPLKLQVHLIEHTFVGCPTAMGSHGAGSKPDCNWRHLRFFFRAELENHAFVHVGEKLKEELHVDADADDNAADEQSEALSLAMRKRKTAEINGNDISSAATLEPAELELKKLKLEVPDEQTQQAVA</sequence>
<dbReference type="EMBL" id="CADEPI010000229">
    <property type="protein sequence ID" value="CAB3381273.1"/>
    <property type="molecule type" value="Genomic_DNA"/>
</dbReference>
<dbReference type="AlphaFoldDB" id="A0A8S1DJS6"/>
<feature type="region of interest" description="Disordered" evidence="11">
    <location>
        <begin position="483"/>
        <end position="503"/>
    </location>
</feature>
<keyword evidence="2" id="KW-0479">Metal-binding</keyword>
<feature type="domain" description="C2H2-type" evidence="12">
    <location>
        <begin position="108"/>
        <end position="135"/>
    </location>
</feature>
<keyword evidence="9" id="KW-0539">Nucleus</keyword>
<dbReference type="GO" id="GO:0000978">
    <property type="term" value="F:RNA polymerase II cis-regulatory region sequence-specific DNA binding"/>
    <property type="evidence" value="ECO:0007669"/>
    <property type="project" value="TreeGrafter"/>
</dbReference>
<feature type="domain" description="C2H2-type" evidence="12">
    <location>
        <begin position="511"/>
        <end position="533"/>
    </location>
</feature>
<feature type="region of interest" description="Disordered" evidence="11">
    <location>
        <begin position="429"/>
        <end position="455"/>
    </location>
</feature>
<evidence type="ECO:0000256" key="3">
    <source>
        <dbReference type="ARBA" id="ARBA00022737"/>
    </source>
</evidence>
<dbReference type="Pfam" id="PF00096">
    <property type="entry name" value="zf-C2H2"/>
    <property type="match status" value="3"/>
</dbReference>
<comment type="caution">
    <text evidence="13">The sequence shown here is derived from an EMBL/GenBank/DDBJ whole genome shotgun (WGS) entry which is preliminary data.</text>
</comment>
<feature type="domain" description="C2H2-type" evidence="12">
    <location>
        <begin position="875"/>
        <end position="903"/>
    </location>
</feature>
<dbReference type="Gene3D" id="3.30.160.60">
    <property type="entry name" value="Classic Zinc Finger"/>
    <property type="match status" value="9"/>
</dbReference>
<dbReference type="PROSITE" id="PS00028">
    <property type="entry name" value="ZINC_FINGER_C2H2_1"/>
    <property type="match status" value="16"/>
</dbReference>
<keyword evidence="14" id="KW-1185">Reference proteome</keyword>
<dbReference type="FunFam" id="3.30.160.60:FF:000483">
    <property type="entry name" value="Zinc finger protein 423"/>
    <property type="match status" value="1"/>
</dbReference>
<reference evidence="13 14" key="1">
    <citation type="submission" date="2020-04" db="EMBL/GenBank/DDBJ databases">
        <authorList>
            <person name="Alioto T."/>
            <person name="Alioto T."/>
            <person name="Gomez Garrido J."/>
        </authorList>
    </citation>
    <scope>NUCLEOTIDE SEQUENCE [LARGE SCALE GENOMIC DNA]</scope>
</reference>
<dbReference type="GO" id="GO:0008270">
    <property type="term" value="F:zinc ion binding"/>
    <property type="evidence" value="ECO:0007669"/>
    <property type="project" value="UniProtKB-KW"/>
</dbReference>
<protein>
    <recommendedName>
        <fullName evidence="12">C2H2-type domain-containing protein</fullName>
    </recommendedName>
</protein>
<dbReference type="InterPro" id="IPR050752">
    <property type="entry name" value="C2H2-ZF_domain"/>
</dbReference>
<feature type="compositionally biased region" description="Polar residues" evidence="11">
    <location>
        <begin position="431"/>
        <end position="440"/>
    </location>
</feature>
<feature type="domain" description="C2H2-type" evidence="12">
    <location>
        <begin position="541"/>
        <end position="565"/>
    </location>
</feature>
<feature type="domain" description="C2H2-type" evidence="12">
    <location>
        <begin position="164"/>
        <end position="191"/>
    </location>
</feature>
<evidence type="ECO:0000256" key="5">
    <source>
        <dbReference type="ARBA" id="ARBA00022833"/>
    </source>
</evidence>
<evidence type="ECO:0000256" key="11">
    <source>
        <dbReference type="SAM" id="MobiDB-lite"/>
    </source>
</evidence>
<keyword evidence="6" id="KW-0805">Transcription regulation</keyword>
<evidence type="ECO:0000256" key="9">
    <source>
        <dbReference type="ARBA" id="ARBA00023242"/>
    </source>
</evidence>
<evidence type="ECO:0000256" key="4">
    <source>
        <dbReference type="ARBA" id="ARBA00022771"/>
    </source>
</evidence>
<feature type="compositionally biased region" description="Pro residues" evidence="11">
    <location>
        <begin position="218"/>
        <end position="238"/>
    </location>
</feature>
<feature type="compositionally biased region" description="Basic and acidic residues" evidence="11">
    <location>
        <begin position="24"/>
        <end position="33"/>
    </location>
</feature>
<dbReference type="GO" id="GO:0005634">
    <property type="term" value="C:nucleus"/>
    <property type="evidence" value="ECO:0007669"/>
    <property type="project" value="UniProtKB-SubCell"/>
</dbReference>
<feature type="domain" description="C2H2-type" evidence="12">
    <location>
        <begin position="385"/>
        <end position="413"/>
    </location>
</feature>
<name>A0A8S1DJS6_9INSE</name>
<proteinExistence type="predicted"/>
<dbReference type="SUPFAM" id="SSF57667">
    <property type="entry name" value="beta-beta-alpha zinc fingers"/>
    <property type="match status" value="3"/>
</dbReference>
<dbReference type="InterPro" id="IPR036236">
    <property type="entry name" value="Znf_C2H2_sf"/>
</dbReference>
<dbReference type="PROSITE" id="PS50157">
    <property type="entry name" value="ZINC_FINGER_C2H2_2"/>
    <property type="match status" value="9"/>
</dbReference>
<gene>
    <name evidence="13" type="ORF">CLODIP_2_CD02704</name>
</gene>
<evidence type="ECO:0000256" key="10">
    <source>
        <dbReference type="PROSITE-ProRule" id="PRU00042"/>
    </source>
</evidence>
<dbReference type="GO" id="GO:0000981">
    <property type="term" value="F:DNA-binding transcription factor activity, RNA polymerase II-specific"/>
    <property type="evidence" value="ECO:0007669"/>
    <property type="project" value="TreeGrafter"/>
</dbReference>
<dbReference type="FunFam" id="3.30.160.60:FF:000167">
    <property type="entry name" value="Zinc finger protein 521"/>
    <property type="match status" value="1"/>
</dbReference>
<keyword evidence="3" id="KW-0677">Repeat</keyword>
<organism evidence="13 14">
    <name type="scientific">Cloeon dipterum</name>
    <dbReference type="NCBI Taxonomy" id="197152"/>
    <lineage>
        <taxon>Eukaryota</taxon>
        <taxon>Metazoa</taxon>
        <taxon>Ecdysozoa</taxon>
        <taxon>Arthropoda</taxon>
        <taxon>Hexapoda</taxon>
        <taxon>Insecta</taxon>
        <taxon>Pterygota</taxon>
        <taxon>Palaeoptera</taxon>
        <taxon>Ephemeroptera</taxon>
        <taxon>Pisciforma</taxon>
        <taxon>Baetidae</taxon>
        <taxon>Cloeon</taxon>
    </lineage>
</organism>
<feature type="domain" description="C2H2-type" evidence="12">
    <location>
        <begin position="192"/>
        <end position="219"/>
    </location>
</feature>
<feature type="domain" description="C2H2-type" evidence="12">
    <location>
        <begin position="136"/>
        <end position="163"/>
    </location>
</feature>
<evidence type="ECO:0000256" key="2">
    <source>
        <dbReference type="ARBA" id="ARBA00022723"/>
    </source>
</evidence>
<feature type="compositionally biased region" description="Low complexity" evidence="11">
    <location>
        <begin position="63"/>
        <end position="89"/>
    </location>
</feature>
<dbReference type="InterPro" id="IPR013087">
    <property type="entry name" value="Znf_C2H2_type"/>
</dbReference>
<dbReference type="SMART" id="SM00355">
    <property type="entry name" value="ZnF_C2H2"/>
    <property type="match status" value="20"/>
</dbReference>
<keyword evidence="4 10" id="KW-0863">Zinc-finger</keyword>
<feature type="compositionally biased region" description="Low complexity" evidence="11">
    <location>
        <begin position="39"/>
        <end position="51"/>
    </location>
</feature>
<evidence type="ECO:0000256" key="6">
    <source>
        <dbReference type="ARBA" id="ARBA00023015"/>
    </source>
</evidence>
<dbReference type="Proteomes" id="UP000494165">
    <property type="component" value="Unassembled WGS sequence"/>
</dbReference>
<accession>A0A8S1DJS6</accession>
<evidence type="ECO:0000256" key="8">
    <source>
        <dbReference type="ARBA" id="ARBA00023163"/>
    </source>
</evidence>
<evidence type="ECO:0000256" key="1">
    <source>
        <dbReference type="ARBA" id="ARBA00004123"/>
    </source>
</evidence>
<keyword evidence="8" id="KW-0804">Transcription</keyword>
<comment type="subcellular location">
    <subcellularLocation>
        <location evidence="1">Nucleus</location>
    </subcellularLocation>
</comment>
<keyword evidence="7" id="KW-0238">DNA-binding</keyword>
<feature type="region of interest" description="Disordered" evidence="11">
    <location>
        <begin position="358"/>
        <end position="380"/>
    </location>
</feature>
<evidence type="ECO:0000259" key="12">
    <source>
        <dbReference type="PROSITE" id="PS50157"/>
    </source>
</evidence>
<feature type="region of interest" description="Disordered" evidence="11">
    <location>
        <begin position="207"/>
        <end position="262"/>
    </location>
</feature>
<keyword evidence="5" id="KW-0862">Zinc</keyword>
<feature type="region of interest" description="Disordered" evidence="11">
    <location>
        <begin position="18"/>
        <end position="100"/>
    </location>
</feature>
<evidence type="ECO:0000256" key="7">
    <source>
        <dbReference type="ARBA" id="ARBA00023125"/>
    </source>
</evidence>
<dbReference type="PANTHER" id="PTHR24384:SF189">
    <property type="entry name" value="C2H2-TYPE DOMAIN-CONTAINING PROTEIN-RELATED"/>
    <property type="match status" value="1"/>
</dbReference>
<evidence type="ECO:0000313" key="14">
    <source>
        <dbReference type="Proteomes" id="UP000494165"/>
    </source>
</evidence>